<dbReference type="InterPro" id="IPR036930">
    <property type="entry name" value="WGR_dom_sf"/>
</dbReference>
<evidence type="ECO:0000256" key="13">
    <source>
        <dbReference type="ARBA" id="ARBA00033987"/>
    </source>
</evidence>
<feature type="domain" description="WGR" evidence="17">
    <location>
        <begin position="14"/>
        <end position="110"/>
    </location>
</feature>
<name>A0A0N4X1E9_HAEPC</name>
<evidence type="ECO:0000256" key="3">
    <source>
        <dbReference type="ARBA" id="ARBA00022679"/>
    </source>
</evidence>
<organism evidence="18">
    <name type="scientific">Haemonchus placei</name>
    <name type="common">Barber's pole worm</name>
    <dbReference type="NCBI Taxonomy" id="6290"/>
    <lineage>
        <taxon>Eukaryota</taxon>
        <taxon>Metazoa</taxon>
        <taxon>Ecdysozoa</taxon>
        <taxon>Nematoda</taxon>
        <taxon>Chromadorea</taxon>
        <taxon>Rhabditida</taxon>
        <taxon>Rhabditina</taxon>
        <taxon>Rhabditomorpha</taxon>
        <taxon>Strongyloidea</taxon>
        <taxon>Trichostrongylidae</taxon>
        <taxon>Haemonchus</taxon>
    </lineage>
</organism>
<dbReference type="InterPro" id="IPR050800">
    <property type="entry name" value="ARTD/PARP"/>
</dbReference>
<evidence type="ECO:0000256" key="1">
    <source>
        <dbReference type="ARBA" id="ARBA00004123"/>
    </source>
</evidence>
<evidence type="ECO:0000259" key="16">
    <source>
        <dbReference type="PROSITE" id="PS51060"/>
    </source>
</evidence>
<dbReference type="InterPro" id="IPR008893">
    <property type="entry name" value="WGR_domain"/>
</dbReference>
<dbReference type="InterPro" id="IPR012982">
    <property type="entry name" value="PARP1-like_PADR1_Zn_ribbon"/>
</dbReference>
<feature type="domain" description="PARP alpha-helical" evidence="16">
    <location>
        <begin position="102"/>
        <end position="221"/>
    </location>
</feature>
<dbReference type="Pfam" id="PF05406">
    <property type="entry name" value="WGR"/>
    <property type="match status" value="1"/>
</dbReference>
<dbReference type="InterPro" id="IPR038650">
    <property type="entry name" value="PADR1_C_dom_sf"/>
</dbReference>
<dbReference type="Gene3D" id="1.20.142.10">
    <property type="entry name" value="Poly(ADP-ribose) polymerase, regulatory domain"/>
    <property type="match status" value="1"/>
</dbReference>
<dbReference type="GO" id="GO:0016779">
    <property type="term" value="F:nucleotidyltransferase activity"/>
    <property type="evidence" value="ECO:0007669"/>
    <property type="project" value="UniProtKB-KW"/>
</dbReference>
<dbReference type="PANTHER" id="PTHR10459">
    <property type="entry name" value="DNA LIGASE"/>
    <property type="match status" value="1"/>
</dbReference>
<evidence type="ECO:0000256" key="4">
    <source>
        <dbReference type="ARBA" id="ARBA00022695"/>
    </source>
</evidence>
<evidence type="ECO:0000256" key="12">
    <source>
        <dbReference type="ARBA" id="ARBA00024347"/>
    </source>
</evidence>
<dbReference type="EC" id="2.4.2.-" evidence="14"/>
<proteinExistence type="inferred from homology"/>
<dbReference type="GO" id="GO:0003677">
    <property type="term" value="F:DNA binding"/>
    <property type="evidence" value="ECO:0007669"/>
    <property type="project" value="UniProtKB-KW"/>
</dbReference>
<keyword evidence="4" id="KW-0548">Nucleotidyltransferase</keyword>
<evidence type="ECO:0000256" key="6">
    <source>
        <dbReference type="ARBA" id="ARBA00022765"/>
    </source>
</evidence>
<dbReference type="Gene3D" id="3.90.228.10">
    <property type="match status" value="1"/>
</dbReference>
<dbReference type="Pfam" id="PF08063">
    <property type="entry name" value="Zn_ribbon_PADR1"/>
    <property type="match status" value="1"/>
</dbReference>
<evidence type="ECO:0000256" key="7">
    <source>
        <dbReference type="ARBA" id="ARBA00022771"/>
    </source>
</evidence>
<evidence type="ECO:0000256" key="10">
    <source>
        <dbReference type="ARBA" id="ARBA00023125"/>
    </source>
</evidence>
<dbReference type="Pfam" id="PF00644">
    <property type="entry name" value="PARP"/>
    <property type="match status" value="1"/>
</dbReference>
<evidence type="ECO:0000256" key="8">
    <source>
        <dbReference type="ARBA" id="ARBA00022833"/>
    </source>
</evidence>
<dbReference type="WBParaSite" id="HPLM_0001814101-mRNA-1">
    <property type="protein sequence ID" value="HPLM_0001814101-mRNA-1"/>
    <property type="gene ID" value="HPLM_0001814101"/>
</dbReference>
<keyword evidence="3 14" id="KW-0808">Transferase</keyword>
<dbReference type="PANTHER" id="PTHR10459:SF60">
    <property type="entry name" value="POLY [ADP-RIBOSE] POLYMERASE 2"/>
    <property type="match status" value="1"/>
</dbReference>
<dbReference type="GO" id="GO:0070212">
    <property type="term" value="P:protein poly-ADP-ribosylation"/>
    <property type="evidence" value="ECO:0007669"/>
    <property type="project" value="TreeGrafter"/>
</dbReference>
<keyword evidence="11" id="KW-0539">Nucleus</keyword>
<keyword evidence="9 14" id="KW-0520">NAD</keyword>
<dbReference type="GO" id="GO:1990404">
    <property type="term" value="F:NAD+-protein mono-ADP-ribosyltransferase activity"/>
    <property type="evidence" value="ECO:0007669"/>
    <property type="project" value="TreeGrafter"/>
</dbReference>
<dbReference type="InterPro" id="IPR036616">
    <property type="entry name" value="Poly(ADP-ribose)pol_reg_dom_sf"/>
</dbReference>
<dbReference type="GO" id="GO:0003950">
    <property type="term" value="F:NAD+ poly-ADP-ribosyltransferase activity"/>
    <property type="evidence" value="ECO:0007669"/>
    <property type="project" value="UniProtKB-UniRule"/>
</dbReference>
<comment type="subcellular location">
    <subcellularLocation>
        <location evidence="1">Nucleus</location>
    </subcellularLocation>
</comment>
<comment type="catalytic activity">
    <reaction evidence="13">
        <text>NAD(+) + (ADP-D-ribosyl)n-acceptor = nicotinamide + (ADP-D-ribosyl)n+1-acceptor + H(+).</text>
        <dbReference type="EC" id="2.4.2.30"/>
    </reaction>
</comment>
<sequence length="402" mass="45939">LMTYRCTGQLSEYTKCTYRNDNPDREKFVIPKDMKENSYLKKLKVNVTNVNSYIFYLFRSWGRVGTVIGGTRTESFRDEGIFKAYFRLFLEKSGNEWKQKHRFKKLPGRMDLVETDFSELVCVTQFISKYVSTKKLFICSSKINFYFVFSFYVDNKRMLKILAEKADADKILDATNRFYTLIPHSFGMAKPTLLNSTAIIKEKCDMLGSLLEIQIAYEVIKQEEDEDDATRDPVDIHYEKLKSGQAVCGKYSWRNTHLVQIGTDILGRGFAKKFKADIGNRRLLWHGSGTANYGGILSQGLRIAPPEAPVTGYMFGKGVYFADMASKSANYCRVFDDNADGLMLLCDVALGKVKEEINAVDHSLKTIKGYNSVQGMSCFVFSYNIILRLCESLPFRFGRNGT</sequence>
<dbReference type="InterPro" id="IPR004102">
    <property type="entry name" value="Poly(ADP-ribose)pol_reg_dom"/>
</dbReference>
<evidence type="ECO:0000256" key="11">
    <source>
        <dbReference type="ARBA" id="ARBA00023242"/>
    </source>
</evidence>
<feature type="domain" description="PARP catalytic" evidence="15">
    <location>
        <begin position="211"/>
        <end position="402"/>
    </location>
</feature>
<keyword evidence="8" id="KW-0862">Zinc</keyword>
<dbReference type="SUPFAM" id="SSF142921">
    <property type="entry name" value="WGR domain-like"/>
    <property type="match status" value="1"/>
</dbReference>
<evidence type="ECO:0000256" key="5">
    <source>
        <dbReference type="ARBA" id="ARBA00022723"/>
    </source>
</evidence>
<dbReference type="GO" id="GO:0005730">
    <property type="term" value="C:nucleolus"/>
    <property type="evidence" value="ECO:0007669"/>
    <property type="project" value="TreeGrafter"/>
</dbReference>
<dbReference type="SMART" id="SM00773">
    <property type="entry name" value="WGR"/>
    <property type="match status" value="1"/>
</dbReference>
<reference evidence="18" key="1">
    <citation type="submission" date="2017-02" db="UniProtKB">
        <authorList>
            <consortium name="WormBaseParasite"/>
        </authorList>
    </citation>
    <scope>IDENTIFICATION</scope>
</reference>
<dbReference type="SUPFAM" id="SSF56399">
    <property type="entry name" value="ADP-ribosylation"/>
    <property type="match status" value="1"/>
</dbReference>
<keyword evidence="5" id="KW-0479">Metal-binding</keyword>
<dbReference type="AlphaFoldDB" id="A0A0N4X1E9"/>
<dbReference type="OMA" id="YSWRNTH"/>
<evidence type="ECO:0000259" key="15">
    <source>
        <dbReference type="PROSITE" id="PS51059"/>
    </source>
</evidence>
<dbReference type="PROSITE" id="PS51059">
    <property type="entry name" value="PARP_CATALYTIC"/>
    <property type="match status" value="1"/>
</dbReference>
<comment type="similarity">
    <text evidence="12">Belongs to the ARTD/PARP family.</text>
</comment>
<protein>
    <recommendedName>
        <fullName evidence="14">Poly [ADP-ribose] polymerase</fullName>
        <shortName evidence="14">PARP</shortName>
        <ecNumber evidence="14">2.4.2.-</ecNumber>
    </recommendedName>
</protein>
<evidence type="ECO:0000259" key="17">
    <source>
        <dbReference type="PROSITE" id="PS51977"/>
    </source>
</evidence>
<evidence type="ECO:0000256" key="14">
    <source>
        <dbReference type="RuleBase" id="RU362114"/>
    </source>
</evidence>
<keyword evidence="10" id="KW-0238">DNA-binding</keyword>
<dbReference type="Gene3D" id="2.20.25.630">
    <property type="match status" value="1"/>
</dbReference>
<dbReference type="InterPro" id="IPR012317">
    <property type="entry name" value="Poly(ADP-ribose)pol_cat_dom"/>
</dbReference>
<dbReference type="SUPFAM" id="SSF47587">
    <property type="entry name" value="Domain of poly(ADP-ribose) polymerase"/>
    <property type="match status" value="1"/>
</dbReference>
<dbReference type="GO" id="GO:0008270">
    <property type="term" value="F:zinc ion binding"/>
    <property type="evidence" value="ECO:0007669"/>
    <property type="project" value="UniProtKB-KW"/>
</dbReference>
<dbReference type="PROSITE" id="PS52007">
    <property type="entry name" value="PADR1"/>
    <property type="match status" value="1"/>
</dbReference>
<accession>A0A0N4X1E9</accession>
<keyword evidence="7" id="KW-0863">Zinc-finger</keyword>
<evidence type="ECO:0000313" key="18">
    <source>
        <dbReference type="WBParaSite" id="HPLM_0001814101-mRNA-1"/>
    </source>
</evidence>
<evidence type="ECO:0000256" key="9">
    <source>
        <dbReference type="ARBA" id="ARBA00023027"/>
    </source>
</evidence>
<dbReference type="CDD" id="cd01437">
    <property type="entry name" value="parp_like"/>
    <property type="match status" value="1"/>
</dbReference>
<dbReference type="PROSITE" id="PS51060">
    <property type="entry name" value="PARP_ALPHA_HD"/>
    <property type="match status" value="1"/>
</dbReference>
<dbReference type="PROSITE" id="PS51977">
    <property type="entry name" value="WGR"/>
    <property type="match status" value="1"/>
</dbReference>
<keyword evidence="6" id="KW-0013">ADP-ribosylation</keyword>
<dbReference type="Pfam" id="PF02877">
    <property type="entry name" value="PARP_reg"/>
    <property type="match status" value="1"/>
</dbReference>
<keyword evidence="2 14" id="KW-0328">Glycosyltransferase</keyword>
<evidence type="ECO:0000256" key="2">
    <source>
        <dbReference type="ARBA" id="ARBA00022676"/>
    </source>
</evidence>
<dbReference type="GO" id="GO:0006302">
    <property type="term" value="P:double-strand break repair"/>
    <property type="evidence" value="ECO:0007669"/>
    <property type="project" value="TreeGrafter"/>
</dbReference>